<name>A0A4Q2DDF9_9AGAR</name>
<accession>A0A4Q2DDF9</accession>
<evidence type="ECO:0000313" key="1">
    <source>
        <dbReference type="EMBL" id="RXW16896.1"/>
    </source>
</evidence>
<protein>
    <submittedName>
        <fullName evidence="1">Uncharacterized protein</fullName>
    </submittedName>
</protein>
<organism evidence="1 2">
    <name type="scientific">Candolleomyces aberdarensis</name>
    <dbReference type="NCBI Taxonomy" id="2316362"/>
    <lineage>
        <taxon>Eukaryota</taxon>
        <taxon>Fungi</taxon>
        <taxon>Dikarya</taxon>
        <taxon>Basidiomycota</taxon>
        <taxon>Agaricomycotina</taxon>
        <taxon>Agaricomycetes</taxon>
        <taxon>Agaricomycetidae</taxon>
        <taxon>Agaricales</taxon>
        <taxon>Agaricineae</taxon>
        <taxon>Psathyrellaceae</taxon>
        <taxon>Candolleomyces</taxon>
    </lineage>
</organism>
<comment type="caution">
    <text evidence="1">The sequence shown here is derived from an EMBL/GenBank/DDBJ whole genome shotgun (WGS) entry which is preliminary data.</text>
</comment>
<reference evidence="1 2" key="1">
    <citation type="submission" date="2019-01" db="EMBL/GenBank/DDBJ databases">
        <title>Draft genome sequence of Psathyrella aberdarensis IHI B618.</title>
        <authorList>
            <person name="Buettner E."/>
            <person name="Kellner H."/>
        </authorList>
    </citation>
    <scope>NUCLEOTIDE SEQUENCE [LARGE SCALE GENOMIC DNA]</scope>
    <source>
        <strain evidence="1 2">IHI B618</strain>
    </source>
</reference>
<keyword evidence="2" id="KW-1185">Reference proteome</keyword>
<gene>
    <name evidence="1" type="ORF">EST38_g8958</name>
</gene>
<proteinExistence type="predicted"/>
<evidence type="ECO:0000313" key="2">
    <source>
        <dbReference type="Proteomes" id="UP000290288"/>
    </source>
</evidence>
<dbReference type="Proteomes" id="UP000290288">
    <property type="component" value="Unassembled WGS sequence"/>
</dbReference>
<sequence>MRFDHIDSHLYICRLQPHTSFDSLVYPEGLFVDLIVPDDPHLNTKFG</sequence>
<dbReference type="EMBL" id="SDEE01000390">
    <property type="protein sequence ID" value="RXW16896.1"/>
    <property type="molecule type" value="Genomic_DNA"/>
</dbReference>
<dbReference type="AlphaFoldDB" id="A0A4Q2DDF9"/>